<evidence type="ECO:0000256" key="2">
    <source>
        <dbReference type="SAM" id="Phobius"/>
    </source>
</evidence>
<evidence type="ECO:0000313" key="4">
    <source>
        <dbReference type="Proteomes" id="UP000298138"/>
    </source>
</evidence>
<dbReference type="PANTHER" id="PTHR13315">
    <property type="entry name" value="METALLO PHOSPHOESTERASE RELATED"/>
    <property type="match status" value="1"/>
</dbReference>
<dbReference type="PANTHER" id="PTHR13315:SF1">
    <property type="entry name" value="PROTEIN TED1"/>
    <property type="match status" value="1"/>
</dbReference>
<evidence type="ECO:0008006" key="5">
    <source>
        <dbReference type="Google" id="ProtNLM"/>
    </source>
</evidence>
<dbReference type="STRING" id="341454.A0A4S2MVP5"/>
<feature type="transmembrane region" description="Helical" evidence="2">
    <location>
        <begin position="7"/>
        <end position="28"/>
    </location>
</feature>
<dbReference type="EMBL" id="ML220123">
    <property type="protein sequence ID" value="TGZ80688.1"/>
    <property type="molecule type" value="Genomic_DNA"/>
</dbReference>
<feature type="transmembrane region" description="Helical" evidence="2">
    <location>
        <begin position="399"/>
        <end position="427"/>
    </location>
</feature>
<dbReference type="InterPro" id="IPR029052">
    <property type="entry name" value="Metallo-depent_PP-like"/>
</dbReference>
<dbReference type="InterPro" id="IPR033308">
    <property type="entry name" value="PGAP5/Cdc1/Ted1"/>
</dbReference>
<keyword evidence="2" id="KW-0812">Transmembrane</keyword>
<dbReference type="GO" id="GO:0016020">
    <property type="term" value="C:membrane"/>
    <property type="evidence" value="ECO:0007669"/>
    <property type="project" value="GOC"/>
</dbReference>
<gene>
    <name evidence="3" type="ORF">EX30DRAFT_48471</name>
</gene>
<protein>
    <recommendedName>
        <fullName evidence="5">Calcineurin-like phosphoesterase domain-containing protein</fullName>
    </recommendedName>
</protein>
<dbReference type="OrthoDB" id="9984693at2759"/>
<dbReference type="SUPFAM" id="SSF56300">
    <property type="entry name" value="Metallo-dependent phosphatases"/>
    <property type="match status" value="1"/>
</dbReference>
<dbReference type="Proteomes" id="UP000298138">
    <property type="component" value="Unassembled WGS sequence"/>
</dbReference>
<name>A0A4S2MVP5_9PEZI</name>
<evidence type="ECO:0000256" key="1">
    <source>
        <dbReference type="ARBA" id="ARBA00023136"/>
    </source>
</evidence>
<evidence type="ECO:0000313" key="3">
    <source>
        <dbReference type="EMBL" id="TGZ80688.1"/>
    </source>
</evidence>
<dbReference type="FunCoup" id="A0A4S2MVP5">
    <property type="interactions" value="67"/>
</dbReference>
<dbReference type="GO" id="GO:0005783">
    <property type="term" value="C:endoplasmic reticulum"/>
    <property type="evidence" value="ECO:0007669"/>
    <property type="project" value="TreeGrafter"/>
</dbReference>
<dbReference type="GO" id="GO:0006506">
    <property type="term" value="P:GPI anchor biosynthetic process"/>
    <property type="evidence" value="ECO:0007669"/>
    <property type="project" value="InterPro"/>
</dbReference>
<dbReference type="PROSITE" id="PS51257">
    <property type="entry name" value="PROKAR_LIPOPROTEIN"/>
    <property type="match status" value="1"/>
</dbReference>
<accession>A0A4S2MVP5</accession>
<dbReference type="InParanoid" id="A0A4S2MVP5"/>
<organism evidence="3 4">
    <name type="scientific">Ascodesmis nigricans</name>
    <dbReference type="NCBI Taxonomy" id="341454"/>
    <lineage>
        <taxon>Eukaryota</taxon>
        <taxon>Fungi</taxon>
        <taxon>Dikarya</taxon>
        <taxon>Ascomycota</taxon>
        <taxon>Pezizomycotina</taxon>
        <taxon>Pezizomycetes</taxon>
        <taxon>Pezizales</taxon>
        <taxon>Ascodesmidaceae</taxon>
        <taxon>Ascodesmis</taxon>
    </lineage>
</organism>
<keyword evidence="2" id="KW-1133">Transmembrane helix</keyword>
<reference evidence="3 4" key="1">
    <citation type="submission" date="2019-04" db="EMBL/GenBank/DDBJ databases">
        <title>Comparative genomics and transcriptomics to analyze fruiting body development in filamentous ascomycetes.</title>
        <authorList>
            <consortium name="DOE Joint Genome Institute"/>
            <person name="Lutkenhaus R."/>
            <person name="Traeger S."/>
            <person name="Breuer J."/>
            <person name="Kuo A."/>
            <person name="Lipzen A."/>
            <person name="Pangilinan J."/>
            <person name="Dilworth D."/>
            <person name="Sandor L."/>
            <person name="Poggeler S."/>
            <person name="Barry K."/>
            <person name="Grigoriev I.V."/>
            <person name="Nowrousian M."/>
        </authorList>
    </citation>
    <scope>NUCLEOTIDE SEQUENCE [LARGE SCALE GENOMIC DNA]</scope>
    <source>
        <strain evidence="3 4">CBS 389.68</strain>
    </source>
</reference>
<proteinExistence type="predicted"/>
<sequence>MWLKSFMVLLLLDLILPITVIFNLYLHFYPALYGCSFPKTDKRERAPFRLLALGDPQLEGDTSLWRYQTSPLPPHSIPIKDRIAHEIRNVAKRIGYHQKRLDLWGNDCYLAQVYRSIARHTEPTHTAVLGDLLGSQWISDEEFNRRGRRFWEIFNDKKRPSRVTPENELAIVDVEKDTLLTLPGNHDIGYAGDMNRGRVVRYERMFGPANYRVEPFPGLRVLVLNSMALDTPIYDSSLHEDSVNFLQKQHASMTGNETVLLLTHLPMWKPAGLCVDAPDTAYFHSGGIRYQNFLSPAMSDWVRWAVWGDKKRGVVVTGHDHEGCDTTHWESQPGKWDVCNTDDSESKGCSKHSGIREITVRAMMGEYGGYSGMLSGWFDPESNEWKFDFSYCAMGRQHLWWAAWGFNVGTGVWVAIIIILQAAETLVELEHRRRKFMIKKNV</sequence>
<keyword evidence="4" id="KW-1185">Reference proteome</keyword>
<keyword evidence="1 2" id="KW-0472">Membrane</keyword>
<dbReference type="AlphaFoldDB" id="A0A4S2MVP5"/>